<proteinExistence type="predicted"/>
<comment type="caution">
    <text evidence="2">The sequence shown here is derived from an EMBL/GenBank/DDBJ whole genome shotgun (WGS) entry which is preliminary data.</text>
</comment>
<name>A0ABW9DZB5_9BURK</name>
<evidence type="ECO:0000313" key="2">
    <source>
        <dbReference type="EMBL" id="MFM0640151.1"/>
    </source>
</evidence>
<dbReference type="PANTHER" id="PTHR43825:SF3">
    <property type="entry name" value="PYRUVATE DEHYDROGENASE E1 COMPONENT"/>
    <property type="match status" value="1"/>
</dbReference>
<reference evidence="2 3" key="1">
    <citation type="journal article" date="2024" name="Chem. Sci.">
        <title>Discovery of megapolipeptins by genome mining of a Burkholderiales bacteria collection.</title>
        <authorList>
            <person name="Paulo B.S."/>
            <person name="Recchia M.J.J."/>
            <person name="Lee S."/>
            <person name="Fergusson C.H."/>
            <person name="Romanowski S.B."/>
            <person name="Hernandez A."/>
            <person name="Krull N."/>
            <person name="Liu D.Y."/>
            <person name="Cavanagh H."/>
            <person name="Bos A."/>
            <person name="Gray C.A."/>
            <person name="Murphy B.T."/>
            <person name="Linington R.G."/>
            <person name="Eustaquio A.S."/>
        </authorList>
    </citation>
    <scope>NUCLEOTIDE SEQUENCE [LARGE SCALE GENOMIC DNA]</scope>
    <source>
        <strain evidence="2 3">RL17-338-BIC-A</strain>
    </source>
</reference>
<gene>
    <name evidence="2" type="ORF">PQQ63_25990</name>
</gene>
<dbReference type="Proteomes" id="UP001629432">
    <property type="component" value="Unassembled WGS sequence"/>
</dbReference>
<feature type="domain" description="Transketolase-like C-terminal" evidence="1">
    <location>
        <begin position="3"/>
        <end position="82"/>
    </location>
</feature>
<evidence type="ECO:0000259" key="1">
    <source>
        <dbReference type="Pfam" id="PF22613"/>
    </source>
</evidence>
<dbReference type="InterPro" id="IPR009014">
    <property type="entry name" value="Transketo_C/PFOR_II"/>
</dbReference>
<dbReference type="PANTHER" id="PTHR43825">
    <property type="entry name" value="PYRUVATE DEHYDROGENASE E1 COMPONENT"/>
    <property type="match status" value="1"/>
</dbReference>
<keyword evidence="3" id="KW-1185">Reference proteome</keyword>
<sequence>MALQQVLHAASLLSRDWGVAAEVWSCPSYTRLAREGRAAARWNMLHPQSPPQRPHIARCLGDSTTPVIAVTGYAQHIAEQIAPFAPARFLALGAKPLRGTAGADFPGAQWITVIALKALVDDGALSAQTLEAALRAYTLM</sequence>
<dbReference type="EMBL" id="JAQQCF010000026">
    <property type="protein sequence ID" value="MFM0640151.1"/>
    <property type="molecule type" value="Genomic_DNA"/>
</dbReference>
<protein>
    <recommendedName>
        <fullName evidence="1">Transketolase-like C-terminal domain-containing protein</fullName>
    </recommendedName>
</protein>
<evidence type="ECO:0000313" key="3">
    <source>
        <dbReference type="Proteomes" id="UP001629432"/>
    </source>
</evidence>
<organism evidence="2 3">
    <name type="scientific">Paraburkholderia metrosideri</name>
    <dbReference type="NCBI Taxonomy" id="580937"/>
    <lineage>
        <taxon>Bacteria</taxon>
        <taxon>Pseudomonadati</taxon>
        <taxon>Pseudomonadota</taxon>
        <taxon>Betaproteobacteria</taxon>
        <taxon>Burkholderiales</taxon>
        <taxon>Burkholderiaceae</taxon>
        <taxon>Paraburkholderia</taxon>
    </lineage>
</organism>
<accession>A0ABW9DZB5</accession>
<dbReference type="InterPro" id="IPR055152">
    <property type="entry name" value="Transketolase-like_C_2"/>
</dbReference>
<dbReference type="Gene3D" id="3.40.50.920">
    <property type="match status" value="1"/>
</dbReference>
<dbReference type="InterPro" id="IPR051157">
    <property type="entry name" value="PDH/Transketolase"/>
</dbReference>
<dbReference type="SUPFAM" id="SSF52922">
    <property type="entry name" value="TK C-terminal domain-like"/>
    <property type="match status" value="1"/>
</dbReference>
<dbReference type="Pfam" id="PF22613">
    <property type="entry name" value="Transketolase_C_1"/>
    <property type="match status" value="1"/>
</dbReference>